<sequence>MRELRNGKFLSTHSDASTRPSYSYLSKMKLPSGNDTQTFNESREQKSRHNASSLLLKLPPEIKMMIYGHVCGHQTIHIYRTEKPRPRVIRTRVMQTSRVKRWTKPVVVKKANQLEHTVCSKSVSEEAEQQVFDSPSAAWKNESNKSSHGHCVSKDPVNTPFVEGWAKPTTQLDFSFLRTCRQIYDEAKLVPYKTNVFSFKDSEALTKFTQTPYMSSIRRLRLEINIGVERKLYEDPLDPPSEAQALDTSLFSAWKQSLNLVTSQMTTLQYVHLDIKQDKHGEPPFPRKVEVGGRDEVTEGLLILANLPLRVVTVTLRDEYRKYHNEEEAWAGSDEDFGEDFDDEFDEEADEAYGRWTMVQRQRWATAVRDGLLS</sequence>
<feature type="region of interest" description="Disordered" evidence="1">
    <location>
        <begin position="25"/>
        <end position="51"/>
    </location>
</feature>
<evidence type="ECO:0000313" key="4">
    <source>
        <dbReference type="Proteomes" id="UP001276659"/>
    </source>
</evidence>
<dbReference type="EMBL" id="JASNWA010000008">
    <property type="protein sequence ID" value="KAK3171949.1"/>
    <property type="molecule type" value="Genomic_DNA"/>
</dbReference>
<accession>A0AAD9Z5L9</accession>
<dbReference type="Proteomes" id="UP001276659">
    <property type="component" value="Unassembled WGS sequence"/>
</dbReference>
<comment type="caution">
    <text evidence="3">The sequence shown here is derived from an EMBL/GenBank/DDBJ whole genome shotgun (WGS) entry which is preliminary data.</text>
</comment>
<proteinExistence type="predicted"/>
<evidence type="ECO:0000259" key="2">
    <source>
        <dbReference type="Pfam" id="PF24864"/>
    </source>
</evidence>
<protein>
    <recommendedName>
        <fullName evidence="2">DUF7730 domain-containing protein</fullName>
    </recommendedName>
</protein>
<dbReference type="AlphaFoldDB" id="A0AAD9Z5L9"/>
<evidence type="ECO:0000256" key="1">
    <source>
        <dbReference type="SAM" id="MobiDB-lite"/>
    </source>
</evidence>
<evidence type="ECO:0000313" key="3">
    <source>
        <dbReference type="EMBL" id="KAK3171949.1"/>
    </source>
</evidence>
<keyword evidence="4" id="KW-1185">Reference proteome</keyword>
<dbReference type="PANTHER" id="PTHR38790">
    <property type="entry name" value="2EXR DOMAIN-CONTAINING PROTEIN-RELATED"/>
    <property type="match status" value="1"/>
</dbReference>
<feature type="compositionally biased region" description="Polar residues" evidence="1">
    <location>
        <begin position="9"/>
        <end position="20"/>
    </location>
</feature>
<gene>
    <name evidence="3" type="ORF">OEA41_004033</name>
</gene>
<dbReference type="InterPro" id="IPR056632">
    <property type="entry name" value="DUF7730"/>
</dbReference>
<name>A0AAD9Z5L9_9LECA</name>
<reference evidence="3" key="1">
    <citation type="submission" date="2022-11" db="EMBL/GenBank/DDBJ databases">
        <title>Chromosomal genome sequence assembly and mating type (MAT) locus characterization of the leprose asexual lichenized fungus Lepraria neglecta (Nyl.) Erichsen.</title>
        <authorList>
            <person name="Allen J.L."/>
            <person name="Pfeffer B."/>
        </authorList>
    </citation>
    <scope>NUCLEOTIDE SEQUENCE</scope>
    <source>
        <strain evidence="3">Allen 5258</strain>
    </source>
</reference>
<dbReference type="Pfam" id="PF24864">
    <property type="entry name" value="DUF7730"/>
    <property type="match status" value="1"/>
</dbReference>
<feature type="region of interest" description="Disordered" evidence="1">
    <location>
        <begin position="1"/>
        <end position="20"/>
    </location>
</feature>
<organism evidence="3 4">
    <name type="scientific">Lepraria neglecta</name>
    <dbReference type="NCBI Taxonomy" id="209136"/>
    <lineage>
        <taxon>Eukaryota</taxon>
        <taxon>Fungi</taxon>
        <taxon>Dikarya</taxon>
        <taxon>Ascomycota</taxon>
        <taxon>Pezizomycotina</taxon>
        <taxon>Lecanoromycetes</taxon>
        <taxon>OSLEUM clade</taxon>
        <taxon>Lecanoromycetidae</taxon>
        <taxon>Lecanorales</taxon>
        <taxon>Lecanorineae</taxon>
        <taxon>Stereocaulaceae</taxon>
        <taxon>Lepraria</taxon>
    </lineage>
</organism>
<feature type="domain" description="DUF7730" evidence="2">
    <location>
        <begin position="49"/>
        <end position="276"/>
    </location>
</feature>